<evidence type="ECO:0000256" key="1">
    <source>
        <dbReference type="SAM" id="MobiDB-lite"/>
    </source>
</evidence>
<evidence type="ECO:0000313" key="2">
    <source>
        <dbReference type="EMBL" id="KPI97212.1"/>
    </source>
</evidence>
<protein>
    <submittedName>
        <fullName evidence="2">Uncharacterized protein</fullName>
    </submittedName>
</protein>
<gene>
    <name evidence="2" type="ORF">RR46_09119</name>
</gene>
<reference evidence="2 3" key="1">
    <citation type="journal article" date="2015" name="Nat. Commun.">
        <title>Outbred genome sequencing and CRISPR/Cas9 gene editing in butterflies.</title>
        <authorList>
            <person name="Li X."/>
            <person name="Fan D."/>
            <person name="Zhang W."/>
            <person name="Liu G."/>
            <person name="Zhang L."/>
            <person name="Zhao L."/>
            <person name="Fang X."/>
            <person name="Chen L."/>
            <person name="Dong Y."/>
            <person name="Chen Y."/>
            <person name="Ding Y."/>
            <person name="Zhao R."/>
            <person name="Feng M."/>
            <person name="Zhu Y."/>
            <person name="Feng Y."/>
            <person name="Jiang X."/>
            <person name="Zhu D."/>
            <person name="Xiang H."/>
            <person name="Feng X."/>
            <person name="Li S."/>
            <person name="Wang J."/>
            <person name="Zhang G."/>
            <person name="Kronforst M.R."/>
            <person name="Wang W."/>
        </authorList>
    </citation>
    <scope>NUCLEOTIDE SEQUENCE [LARGE SCALE GENOMIC DNA]</scope>
    <source>
        <strain evidence="2">Ya'a_city_454_Px</strain>
        <tissue evidence="2">Whole body</tissue>
    </source>
</reference>
<sequence>MCGVAVPRRRGRPPAATRRDPRLHPLITATQLRPDCDLTATVPATQNACVTTVHVTKVFSALTESLA</sequence>
<feature type="region of interest" description="Disordered" evidence="1">
    <location>
        <begin position="1"/>
        <end position="21"/>
    </location>
</feature>
<dbReference type="AlphaFoldDB" id="A0A194PV64"/>
<proteinExistence type="predicted"/>
<organism evidence="2 3">
    <name type="scientific">Papilio xuthus</name>
    <name type="common">Asian swallowtail butterfly</name>
    <dbReference type="NCBI Taxonomy" id="66420"/>
    <lineage>
        <taxon>Eukaryota</taxon>
        <taxon>Metazoa</taxon>
        <taxon>Ecdysozoa</taxon>
        <taxon>Arthropoda</taxon>
        <taxon>Hexapoda</taxon>
        <taxon>Insecta</taxon>
        <taxon>Pterygota</taxon>
        <taxon>Neoptera</taxon>
        <taxon>Endopterygota</taxon>
        <taxon>Lepidoptera</taxon>
        <taxon>Glossata</taxon>
        <taxon>Ditrysia</taxon>
        <taxon>Papilionoidea</taxon>
        <taxon>Papilionidae</taxon>
        <taxon>Papilioninae</taxon>
        <taxon>Papilio</taxon>
    </lineage>
</organism>
<evidence type="ECO:0000313" key="3">
    <source>
        <dbReference type="Proteomes" id="UP000053268"/>
    </source>
</evidence>
<name>A0A194PV64_PAPXU</name>
<dbReference type="Proteomes" id="UP000053268">
    <property type="component" value="Unassembled WGS sequence"/>
</dbReference>
<dbReference type="EMBL" id="KQ459590">
    <property type="protein sequence ID" value="KPI97212.1"/>
    <property type="molecule type" value="Genomic_DNA"/>
</dbReference>
<keyword evidence="3" id="KW-1185">Reference proteome</keyword>
<accession>A0A194PV64</accession>